<keyword evidence="9" id="KW-1185">Reference proteome</keyword>
<accession>A0A511SWN3</accession>
<dbReference type="PANTHER" id="PTHR48078">
    <property type="entry name" value="THREONINE DEHYDRATASE, MITOCHONDRIAL-RELATED"/>
    <property type="match status" value="1"/>
</dbReference>
<keyword evidence="3" id="KW-0663">Pyridoxal phosphate</keyword>
<evidence type="ECO:0000313" key="8">
    <source>
        <dbReference type="EMBL" id="SET52569.1"/>
    </source>
</evidence>
<comment type="caution">
    <text evidence="7">The sequence shown here is derived from an EMBL/GenBank/DDBJ whole genome shotgun (WGS) entry which is preliminary data.</text>
</comment>
<comment type="similarity">
    <text evidence="2">Belongs to the serine/threonine dehydratase family.</text>
</comment>
<dbReference type="PROSITE" id="PS51671">
    <property type="entry name" value="ACT"/>
    <property type="match status" value="1"/>
</dbReference>
<feature type="domain" description="ACT" evidence="6">
    <location>
        <begin position="331"/>
        <end position="405"/>
    </location>
</feature>
<dbReference type="GO" id="GO:0004794">
    <property type="term" value="F:threonine deaminase activity"/>
    <property type="evidence" value="ECO:0007669"/>
    <property type="project" value="InterPro"/>
</dbReference>
<dbReference type="PANTHER" id="PTHR48078:SF6">
    <property type="entry name" value="L-THREONINE DEHYDRATASE CATABOLIC TDCB"/>
    <property type="match status" value="1"/>
</dbReference>
<comment type="cofactor">
    <cofactor evidence="1">
        <name>pyridoxal 5'-phosphate</name>
        <dbReference type="ChEBI" id="CHEBI:597326"/>
    </cofactor>
</comment>
<dbReference type="FunFam" id="3.40.50.1100:FF:000007">
    <property type="entry name" value="L-threonine dehydratase catabolic TdcB"/>
    <property type="match status" value="1"/>
</dbReference>
<organism evidence="7 10">
    <name type="scientific">Myxococcus fulvus</name>
    <dbReference type="NCBI Taxonomy" id="33"/>
    <lineage>
        <taxon>Bacteria</taxon>
        <taxon>Pseudomonadati</taxon>
        <taxon>Myxococcota</taxon>
        <taxon>Myxococcia</taxon>
        <taxon>Myxococcales</taxon>
        <taxon>Cystobacterineae</taxon>
        <taxon>Myxococcaceae</taxon>
        <taxon>Myxococcus</taxon>
    </lineage>
</organism>
<dbReference type="GO" id="GO:0009097">
    <property type="term" value="P:isoleucine biosynthetic process"/>
    <property type="evidence" value="ECO:0007669"/>
    <property type="project" value="TreeGrafter"/>
</dbReference>
<protein>
    <submittedName>
        <fullName evidence="7">Threonine dehydratase</fullName>
    </submittedName>
</protein>
<dbReference type="FunFam" id="3.40.50.1100:FF:000005">
    <property type="entry name" value="Threonine dehydratase catabolic"/>
    <property type="match status" value="1"/>
</dbReference>
<dbReference type="Proteomes" id="UP000183760">
    <property type="component" value="Unassembled WGS sequence"/>
</dbReference>
<dbReference type="Proteomes" id="UP000321514">
    <property type="component" value="Unassembled WGS sequence"/>
</dbReference>
<reference evidence="7 10" key="2">
    <citation type="submission" date="2019-07" db="EMBL/GenBank/DDBJ databases">
        <title>Whole genome shotgun sequence of Myxococcus fulvus NBRC 100333.</title>
        <authorList>
            <person name="Hosoyama A."/>
            <person name="Uohara A."/>
            <person name="Ohji S."/>
            <person name="Ichikawa N."/>
        </authorList>
    </citation>
    <scope>NUCLEOTIDE SEQUENCE [LARGE SCALE GENOMIC DNA]</scope>
    <source>
        <strain evidence="7 10">NBRC 100333</strain>
    </source>
</reference>
<dbReference type="InterPro" id="IPR044561">
    <property type="entry name" value="ACT_ThrD-II-like"/>
</dbReference>
<dbReference type="Gene3D" id="3.40.50.1100">
    <property type="match status" value="2"/>
</dbReference>
<dbReference type="InterPro" id="IPR050147">
    <property type="entry name" value="Ser/Thr_Dehydratase"/>
</dbReference>
<proteinExistence type="inferred from homology"/>
<dbReference type="AlphaFoldDB" id="A0A511SWN3"/>
<dbReference type="NCBIfam" id="TIGR01127">
    <property type="entry name" value="ilvA_1Cterm"/>
    <property type="match status" value="1"/>
</dbReference>
<dbReference type="EMBL" id="BJXR01000015">
    <property type="protein sequence ID" value="GEN06311.1"/>
    <property type="molecule type" value="Genomic_DNA"/>
</dbReference>
<evidence type="ECO:0000256" key="3">
    <source>
        <dbReference type="ARBA" id="ARBA00022898"/>
    </source>
</evidence>
<dbReference type="CDD" id="cd01562">
    <property type="entry name" value="Thr-dehyd"/>
    <property type="match status" value="1"/>
</dbReference>
<dbReference type="InterPro" id="IPR001926">
    <property type="entry name" value="TrpB-like_PALP"/>
</dbReference>
<dbReference type="Pfam" id="PF00291">
    <property type="entry name" value="PALP"/>
    <property type="match status" value="1"/>
</dbReference>
<dbReference type="Gene3D" id="3.30.70.260">
    <property type="match status" value="1"/>
</dbReference>
<dbReference type="GO" id="GO:0006565">
    <property type="term" value="P:L-serine catabolic process"/>
    <property type="evidence" value="ECO:0007669"/>
    <property type="project" value="TreeGrafter"/>
</dbReference>
<comment type="catalytic activity">
    <reaction evidence="5">
        <text>L-serine = pyruvate + NH4(+)</text>
        <dbReference type="Rhea" id="RHEA:19169"/>
        <dbReference type="ChEBI" id="CHEBI:15361"/>
        <dbReference type="ChEBI" id="CHEBI:28938"/>
        <dbReference type="ChEBI" id="CHEBI:33384"/>
        <dbReference type="EC" id="4.3.1.17"/>
    </reaction>
</comment>
<gene>
    <name evidence="7" type="ORF">MFU01_13480</name>
    <name evidence="8" type="ORF">SAMN05443572_102577</name>
</gene>
<evidence type="ECO:0000313" key="7">
    <source>
        <dbReference type="EMBL" id="GEN06311.1"/>
    </source>
</evidence>
<dbReference type="GO" id="GO:0030170">
    <property type="term" value="F:pyridoxal phosphate binding"/>
    <property type="evidence" value="ECO:0007669"/>
    <property type="project" value="UniProtKB-ARBA"/>
</dbReference>
<dbReference type="InterPro" id="IPR002912">
    <property type="entry name" value="ACT_dom"/>
</dbReference>
<dbReference type="CDD" id="cd04886">
    <property type="entry name" value="ACT_ThrD-II-like"/>
    <property type="match status" value="1"/>
</dbReference>
<dbReference type="STRING" id="1334629.MFUL124B02_34150"/>
<dbReference type="GO" id="GO:0003941">
    <property type="term" value="F:L-serine ammonia-lyase activity"/>
    <property type="evidence" value="ECO:0007669"/>
    <property type="project" value="UniProtKB-EC"/>
</dbReference>
<dbReference type="GO" id="GO:0006567">
    <property type="term" value="P:L-threonine catabolic process"/>
    <property type="evidence" value="ECO:0007669"/>
    <property type="project" value="InterPro"/>
</dbReference>
<sequence>MVTLQDILTARERLRDAIRPTPCPASDYFTERTECGAVYFKLENLQRTGAFKERGALNKLLTLTPEERQRGVIAASAGNHAQGVAYHARRLGVKATIVMPERTPLIKVSRTRDDYGARVVLKGTNYDEAYAEALRIQQSEGLVFVHPFNDPHVIAGQGTIGLELLEQWPDVEVVLVPIGGGGLISGIACALKEKKPGVQVIGVQTSTIDSMKASVAAGKLMELPAAGTTIADGIAVKRVGELTFEMVRKYVDTIVSVDEEEIAAAILTLLEQEKSVVEGAGAVGVAAVLNGHVPQAKGKRTAIILSGGNIDMNVISRIIERGLVKAGRLVQLEVRLPDRPGMLARLTTRIADLRANVVDLHHERAFSKAGLGEAMVEVTLETTGPSHIRELEQALEELGWQVARK</sequence>
<evidence type="ECO:0000256" key="1">
    <source>
        <dbReference type="ARBA" id="ARBA00001933"/>
    </source>
</evidence>
<reference evidence="8 9" key="1">
    <citation type="submission" date="2016-10" db="EMBL/GenBank/DDBJ databases">
        <authorList>
            <person name="Varghese N."/>
            <person name="Submissions S."/>
        </authorList>
    </citation>
    <scope>NUCLEOTIDE SEQUENCE [LARGE SCALE GENOMIC DNA]</scope>
    <source>
        <strain evidence="8 9">DSM 16525</strain>
    </source>
</reference>
<evidence type="ECO:0000256" key="5">
    <source>
        <dbReference type="ARBA" id="ARBA00049406"/>
    </source>
</evidence>
<keyword evidence="4" id="KW-0456">Lyase</keyword>
<dbReference type="NCBIfam" id="NF005600">
    <property type="entry name" value="PRK07334.1"/>
    <property type="match status" value="1"/>
</dbReference>
<dbReference type="OrthoDB" id="9811476at2"/>
<evidence type="ECO:0000256" key="4">
    <source>
        <dbReference type="ARBA" id="ARBA00023239"/>
    </source>
</evidence>
<dbReference type="InterPro" id="IPR036052">
    <property type="entry name" value="TrpB-like_PALP_sf"/>
</dbReference>
<evidence type="ECO:0000256" key="2">
    <source>
        <dbReference type="ARBA" id="ARBA00010869"/>
    </source>
</evidence>
<dbReference type="EMBL" id="FOIB01000002">
    <property type="protein sequence ID" value="SET52569.1"/>
    <property type="molecule type" value="Genomic_DNA"/>
</dbReference>
<dbReference type="Pfam" id="PF01842">
    <property type="entry name" value="ACT"/>
    <property type="match status" value="1"/>
</dbReference>
<dbReference type="InterPro" id="IPR005789">
    <property type="entry name" value="Thr_deHydtase_catblc"/>
</dbReference>
<dbReference type="SUPFAM" id="SSF53686">
    <property type="entry name" value="Tryptophan synthase beta subunit-like PLP-dependent enzymes"/>
    <property type="match status" value="1"/>
</dbReference>
<evidence type="ECO:0000313" key="10">
    <source>
        <dbReference type="Proteomes" id="UP000321514"/>
    </source>
</evidence>
<dbReference type="RefSeq" id="WP_046715749.1">
    <property type="nucleotide sequence ID" value="NZ_BJXR01000015.1"/>
</dbReference>
<evidence type="ECO:0000313" key="9">
    <source>
        <dbReference type="Proteomes" id="UP000183760"/>
    </source>
</evidence>
<evidence type="ECO:0000259" key="6">
    <source>
        <dbReference type="PROSITE" id="PS51671"/>
    </source>
</evidence>
<name>A0A511SWN3_MYXFU</name>